<dbReference type="FunFam" id="3.40.50.720:FF:000311">
    <property type="entry name" value="Ornithine cyclodeaminase"/>
    <property type="match status" value="1"/>
</dbReference>
<dbReference type="GO" id="GO:0019752">
    <property type="term" value="P:carboxylic acid metabolic process"/>
    <property type="evidence" value="ECO:0007669"/>
    <property type="project" value="UniProtKB-ARBA"/>
</dbReference>
<dbReference type="Gene3D" id="3.30.1780.10">
    <property type="entry name" value="ornithine cyclodeaminase, domain 1"/>
    <property type="match status" value="1"/>
</dbReference>
<dbReference type="RefSeq" id="WP_073049398.1">
    <property type="nucleotide sequence ID" value="NZ_FQZL01000013.1"/>
</dbReference>
<dbReference type="Pfam" id="PF02423">
    <property type="entry name" value="OCD_Mu_crystall"/>
    <property type="match status" value="1"/>
</dbReference>
<dbReference type="EMBL" id="FQZL01000013">
    <property type="protein sequence ID" value="SHJ19332.1"/>
    <property type="molecule type" value="Genomic_DNA"/>
</dbReference>
<dbReference type="SUPFAM" id="SSF51735">
    <property type="entry name" value="NAD(P)-binding Rossmann-fold domains"/>
    <property type="match status" value="1"/>
</dbReference>
<dbReference type="GO" id="GO:0005737">
    <property type="term" value="C:cytoplasm"/>
    <property type="evidence" value="ECO:0007669"/>
    <property type="project" value="TreeGrafter"/>
</dbReference>
<dbReference type="PIRSF" id="PIRSF001439">
    <property type="entry name" value="CryM"/>
    <property type="match status" value="1"/>
</dbReference>
<sequence length="317" mass="34493">MLVIGKEEVRELLSMKECIELMKGTLMDLNEGKASMSLRSMNKLAGDDFYLLMPAYLNEKGYFGVKLITILPSNHAKNLPSHQGVVLLFSAEDGQEKATIDCISITALRTASVTAVATDLLARKDANKLGFLGAGVQARNHVESLMLVRDVEEIRVWDLHKEAAEKFAEEMSEKHNVKVIVCNNAEEVVSNSDVVTTVTLAKEPVLKGEWLKPGTHINAIGASAKAYREIDSDAVAQARLYVDKKESCTGESSDYLVPLSEGKISDDHIVAEIGDVLLGKAGARETDTEITMFEGMGLAVEDIASATYIYQKAAGIK</sequence>
<dbReference type="InterPro" id="IPR023401">
    <property type="entry name" value="ODC_N"/>
</dbReference>
<dbReference type="Proteomes" id="UP000184052">
    <property type="component" value="Unassembled WGS sequence"/>
</dbReference>
<evidence type="ECO:0000256" key="1">
    <source>
        <dbReference type="ARBA" id="ARBA00008903"/>
    </source>
</evidence>
<gene>
    <name evidence="2" type="ORF">SAMN02745751_01950</name>
</gene>
<evidence type="ECO:0000313" key="3">
    <source>
        <dbReference type="Proteomes" id="UP000184052"/>
    </source>
</evidence>
<dbReference type="InterPro" id="IPR003462">
    <property type="entry name" value="ODC_Mu_crystall"/>
</dbReference>
<proteinExistence type="inferred from homology"/>
<comment type="similarity">
    <text evidence="1">Belongs to the ornithine cyclodeaminase/mu-crystallin family.</text>
</comment>
<organism evidence="2 3">
    <name type="scientific">Dethiosulfatibacter aminovorans DSM 17477</name>
    <dbReference type="NCBI Taxonomy" id="1121476"/>
    <lineage>
        <taxon>Bacteria</taxon>
        <taxon>Bacillati</taxon>
        <taxon>Bacillota</taxon>
        <taxon>Tissierellia</taxon>
        <taxon>Dethiosulfatibacter</taxon>
    </lineage>
</organism>
<accession>A0A1M6HAS9</accession>
<dbReference type="GO" id="GO:0016491">
    <property type="term" value="F:oxidoreductase activity"/>
    <property type="evidence" value="ECO:0007669"/>
    <property type="project" value="UniProtKB-ARBA"/>
</dbReference>
<dbReference type="PANTHER" id="PTHR13812">
    <property type="entry name" value="KETIMINE REDUCTASE MU-CRYSTALLIN"/>
    <property type="match status" value="1"/>
</dbReference>
<reference evidence="2 3" key="1">
    <citation type="submission" date="2016-11" db="EMBL/GenBank/DDBJ databases">
        <authorList>
            <person name="Jaros S."/>
            <person name="Januszkiewicz K."/>
            <person name="Wedrychowicz H."/>
        </authorList>
    </citation>
    <scope>NUCLEOTIDE SEQUENCE [LARGE SCALE GENOMIC DNA]</scope>
    <source>
        <strain evidence="2 3">DSM 17477</strain>
    </source>
</reference>
<protein>
    <submittedName>
        <fullName evidence="2">Ornithine cyclodeaminase</fullName>
    </submittedName>
</protein>
<evidence type="ECO:0000313" key="2">
    <source>
        <dbReference type="EMBL" id="SHJ19332.1"/>
    </source>
</evidence>
<dbReference type="OrthoDB" id="9792005at2"/>
<keyword evidence="3" id="KW-1185">Reference proteome</keyword>
<dbReference type="AlphaFoldDB" id="A0A1M6HAS9"/>
<dbReference type="PANTHER" id="PTHR13812:SF19">
    <property type="entry name" value="KETIMINE REDUCTASE MU-CRYSTALLIN"/>
    <property type="match status" value="1"/>
</dbReference>
<dbReference type="STRING" id="1121476.SAMN02745751_01950"/>
<dbReference type="Gene3D" id="3.40.50.720">
    <property type="entry name" value="NAD(P)-binding Rossmann-like Domain"/>
    <property type="match status" value="1"/>
</dbReference>
<name>A0A1M6HAS9_9FIRM</name>
<dbReference type="InterPro" id="IPR036291">
    <property type="entry name" value="NAD(P)-bd_dom_sf"/>
</dbReference>